<protein>
    <submittedName>
        <fullName evidence="1">Uncharacterized protein</fullName>
    </submittedName>
</protein>
<organism evidence="1 2">
    <name type="scientific">Halopenitus persicus</name>
    <dbReference type="NCBI Taxonomy" id="1048396"/>
    <lineage>
        <taxon>Archaea</taxon>
        <taxon>Methanobacteriati</taxon>
        <taxon>Methanobacteriota</taxon>
        <taxon>Stenosarchaea group</taxon>
        <taxon>Halobacteria</taxon>
        <taxon>Halobacteriales</taxon>
        <taxon>Haloferacaceae</taxon>
        <taxon>Halopenitus</taxon>
    </lineage>
</organism>
<dbReference type="RefSeq" id="WP_092732884.1">
    <property type="nucleotide sequence ID" value="NZ_FNPC01000005.1"/>
</dbReference>
<reference evidence="2" key="1">
    <citation type="submission" date="2016-10" db="EMBL/GenBank/DDBJ databases">
        <authorList>
            <person name="Varghese N."/>
            <person name="Submissions S."/>
        </authorList>
    </citation>
    <scope>NUCLEOTIDE SEQUENCE [LARGE SCALE GENOMIC DNA]</scope>
    <source>
        <strain evidence="2">DC30,IBRC 10041,KCTC 4046</strain>
    </source>
</reference>
<evidence type="ECO:0000313" key="1">
    <source>
        <dbReference type="EMBL" id="SDY45413.1"/>
    </source>
</evidence>
<dbReference type="OrthoDB" id="328934at2157"/>
<sequence length="324" mass="37045">MSVPEKDGVATLPSFAALDVQAVLANERRGASIQLDEVYFRGQQLAMDAVETTPTLTERRNIAVRSRRFHDQIQLDFDSLTHETLRSASTKYRELLQRLPEVQYLKRQFPGTCFVLPEWLRTPERVNYGARIYFFREEDAPAPDDVLDRNIDAVVADDRAAFERYQGALHGYPECCIEFFSEHERRAKTSPELKAIEPIEEYLDEETLPTDETPPPSIDSIIDGIFETPHVYAFFAREFFPEPSCEQARRRGAAIHDTLSDAHPEPIVKDYFRINAGWSYLMAQATTPEAKSATRPPAGAIGREHLLFFLPLSVMTRQYQRTGK</sequence>
<dbReference type="AlphaFoldDB" id="A0A1H3JZN0"/>
<name>A0A1H3JZN0_9EURY</name>
<dbReference type="Proteomes" id="UP000199079">
    <property type="component" value="Unassembled WGS sequence"/>
</dbReference>
<gene>
    <name evidence="1" type="ORF">SAMN05216564_105202</name>
</gene>
<accession>A0A1H3JZN0</accession>
<dbReference type="EMBL" id="FNPC01000005">
    <property type="protein sequence ID" value="SDY45413.1"/>
    <property type="molecule type" value="Genomic_DNA"/>
</dbReference>
<keyword evidence="2" id="KW-1185">Reference proteome</keyword>
<evidence type="ECO:0000313" key="2">
    <source>
        <dbReference type="Proteomes" id="UP000199079"/>
    </source>
</evidence>
<proteinExistence type="predicted"/>